<dbReference type="GeneID" id="14916207"/>
<comment type="similarity">
    <text evidence="2 10">Belongs to the ATG9 family.</text>
</comment>
<dbReference type="AlphaFoldDB" id="L8GU30"/>
<keyword evidence="4 10" id="KW-0813">Transport</keyword>
<dbReference type="OMA" id="IPTGECV"/>
<keyword evidence="6 10" id="KW-1133">Transmembrane helix</keyword>
<evidence type="ECO:0000256" key="5">
    <source>
        <dbReference type="ARBA" id="ARBA00022692"/>
    </source>
</evidence>
<dbReference type="InterPro" id="IPR007241">
    <property type="entry name" value="Autophagy-rel_prot_9"/>
</dbReference>
<feature type="transmembrane region" description="Helical" evidence="10">
    <location>
        <begin position="81"/>
        <end position="102"/>
    </location>
</feature>
<dbReference type="EMBL" id="KB008026">
    <property type="protein sequence ID" value="ELR15591.1"/>
    <property type="molecule type" value="Genomic_DNA"/>
</dbReference>
<dbReference type="PANTHER" id="PTHR13038:SF10">
    <property type="entry name" value="AUTOPHAGY-RELATED PROTEIN 9"/>
    <property type="match status" value="1"/>
</dbReference>
<evidence type="ECO:0000256" key="9">
    <source>
        <dbReference type="ARBA" id="ARBA00023136"/>
    </source>
</evidence>
<protein>
    <recommendedName>
        <fullName evidence="3 10">Autophagy-related protein 9</fullName>
    </recommendedName>
</protein>
<keyword evidence="8 10" id="KW-0445">Lipid transport</keyword>
<reference evidence="12 13" key="1">
    <citation type="journal article" date="2013" name="Genome Biol.">
        <title>Genome of Acanthamoeba castellanii highlights extensive lateral gene transfer and early evolution of tyrosine kinase signaling.</title>
        <authorList>
            <person name="Clarke M."/>
            <person name="Lohan A.J."/>
            <person name="Liu B."/>
            <person name="Lagkouvardos I."/>
            <person name="Roy S."/>
            <person name="Zafar N."/>
            <person name="Bertelli C."/>
            <person name="Schilde C."/>
            <person name="Kianianmomeni A."/>
            <person name="Burglin T.R."/>
            <person name="Frech C."/>
            <person name="Turcotte B."/>
            <person name="Kopec K.O."/>
            <person name="Synnott J.M."/>
            <person name="Choo C."/>
            <person name="Paponov I."/>
            <person name="Finkler A."/>
            <person name="Soon Heng Tan C."/>
            <person name="Hutchins A.P."/>
            <person name="Weinmeier T."/>
            <person name="Rattei T."/>
            <person name="Chu J.S."/>
            <person name="Gimenez G."/>
            <person name="Irimia M."/>
            <person name="Rigden D.J."/>
            <person name="Fitzpatrick D.A."/>
            <person name="Lorenzo-Morales J."/>
            <person name="Bateman A."/>
            <person name="Chiu C.H."/>
            <person name="Tang P."/>
            <person name="Hegemann P."/>
            <person name="Fromm H."/>
            <person name="Raoult D."/>
            <person name="Greub G."/>
            <person name="Miranda-Saavedra D."/>
            <person name="Chen N."/>
            <person name="Nash P."/>
            <person name="Ginger M.L."/>
            <person name="Horn M."/>
            <person name="Schaap P."/>
            <person name="Caler L."/>
            <person name="Loftus B."/>
        </authorList>
    </citation>
    <scope>NUCLEOTIDE SEQUENCE [LARGE SCALE GENOMIC DNA]</scope>
    <source>
        <strain evidence="12 13">Neff</strain>
    </source>
</reference>
<dbReference type="GO" id="GO:0000422">
    <property type="term" value="P:autophagy of mitochondrion"/>
    <property type="evidence" value="ECO:0007669"/>
    <property type="project" value="TreeGrafter"/>
</dbReference>
<feature type="transmembrane region" description="Helical" evidence="10">
    <location>
        <begin position="170"/>
        <end position="194"/>
    </location>
</feature>
<feature type="transmembrane region" description="Helical" evidence="10">
    <location>
        <begin position="436"/>
        <end position="455"/>
    </location>
</feature>
<keyword evidence="7 10" id="KW-0072">Autophagy</keyword>
<organism evidence="12 13">
    <name type="scientific">Acanthamoeba castellanii (strain ATCC 30010 / Neff)</name>
    <dbReference type="NCBI Taxonomy" id="1257118"/>
    <lineage>
        <taxon>Eukaryota</taxon>
        <taxon>Amoebozoa</taxon>
        <taxon>Discosea</taxon>
        <taxon>Longamoebia</taxon>
        <taxon>Centramoebida</taxon>
        <taxon>Acanthamoebidae</taxon>
        <taxon>Acanthamoeba</taxon>
    </lineage>
</organism>
<evidence type="ECO:0000256" key="8">
    <source>
        <dbReference type="ARBA" id="ARBA00023055"/>
    </source>
</evidence>
<feature type="transmembrane region" description="Helical" evidence="10">
    <location>
        <begin position="35"/>
        <end position="55"/>
    </location>
</feature>
<feature type="compositionally biased region" description="Basic and acidic residues" evidence="11">
    <location>
        <begin position="532"/>
        <end position="545"/>
    </location>
</feature>
<evidence type="ECO:0000313" key="12">
    <source>
        <dbReference type="EMBL" id="ELR15591.1"/>
    </source>
</evidence>
<dbReference type="Pfam" id="PF04109">
    <property type="entry name" value="ATG9"/>
    <property type="match status" value="1"/>
</dbReference>
<dbReference type="PANTHER" id="PTHR13038">
    <property type="entry name" value="APG9 AUTOPHAGY 9"/>
    <property type="match status" value="1"/>
</dbReference>
<keyword evidence="13" id="KW-1185">Reference proteome</keyword>
<evidence type="ECO:0000256" key="4">
    <source>
        <dbReference type="ARBA" id="ARBA00022448"/>
    </source>
</evidence>
<dbReference type="GO" id="GO:0034727">
    <property type="term" value="P:piecemeal microautophagy of the nucleus"/>
    <property type="evidence" value="ECO:0007669"/>
    <property type="project" value="TreeGrafter"/>
</dbReference>
<evidence type="ECO:0000256" key="11">
    <source>
        <dbReference type="SAM" id="MobiDB-lite"/>
    </source>
</evidence>
<feature type="compositionally biased region" description="Basic and acidic residues" evidence="11">
    <location>
        <begin position="507"/>
        <end position="517"/>
    </location>
</feature>
<dbReference type="Proteomes" id="UP000011083">
    <property type="component" value="Unassembled WGS sequence"/>
</dbReference>
<dbReference type="GO" id="GO:0034497">
    <property type="term" value="P:protein localization to phagophore assembly site"/>
    <property type="evidence" value="ECO:0007669"/>
    <property type="project" value="TreeGrafter"/>
</dbReference>
<dbReference type="VEuPathDB" id="AmoebaDB:ACA1_164720"/>
<evidence type="ECO:0000256" key="3">
    <source>
        <dbReference type="ARBA" id="ARBA00018074"/>
    </source>
</evidence>
<feature type="compositionally biased region" description="Basic and acidic residues" evidence="11">
    <location>
        <begin position="678"/>
        <end position="689"/>
    </location>
</feature>
<keyword evidence="5 10" id="KW-0812">Transmembrane</keyword>
<feature type="transmembrane region" description="Helical" evidence="10">
    <location>
        <begin position="246"/>
        <end position="268"/>
    </location>
</feature>
<feature type="transmembrane region" description="Helical" evidence="10">
    <location>
        <begin position="367"/>
        <end position="385"/>
    </location>
</feature>
<evidence type="ECO:0000256" key="2">
    <source>
        <dbReference type="ARBA" id="ARBA00006185"/>
    </source>
</evidence>
<proteinExistence type="inferred from homology"/>
<accession>L8GU30</accession>
<dbReference type="RefSeq" id="XP_004337604.1">
    <property type="nucleotide sequence ID" value="XM_004337556.1"/>
</dbReference>
<comment type="subcellular location">
    <subcellularLocation>
        <location evidence="1 10">Preautophagosomal structure membrane</location>
        <topology evidence="1 10">Multi-pass membrane protein</topology>
    </subcellularLocation>
</comment>
<gene>
    <name evidence="12" type="ORF">ACA1_164720</name>
</gene>
<keyword evidence="9 10" id="KW-0472">Membrane</keyword>
<evidence type="ECO:0000256" key="10">
    <source>
        <dbReference type="RuleBase" id="RU364027"/>
    </source>
</evidence>
<evidence type="ECO:0000256" key="1">
    <source>
        <dbReference type="ARBA" id="ARBA00004511"/>
    </source>
</evidence>
<dbReference type="GO" id="GO:0006869">
    <property type="term" value="P:lipid transport"/>
    <property type="evidence" value="ECO:0007669"/>
    <property type="project" value="UniProtKB-KW"/>
</dbReference>
<dbReference type="GO" id="GO:0005776">
    <property type="term" value="C:autophagosome"/>
    <property type="evidence" value="ECO:0007669"/>
    <property type="project" value="TreeGrafter"/>
</dbReference>
<sequence length="689" mass="78676">MEVVEGPVQNLDQFFTRVYDYYQHKGFGAIFLARALNLCTLAFVILFPTFLVTYVDYHTLFSTNDLGQALLPLELSRLHPFVAVCLALFLLFWLLQFFQFLSEVRDKREIKRFYNQALRINDDKIQTMEWHEVVDRLTKVAANRRLVIVKDELTPLDVVQRIMRRQNYMIALVNQGIVSFSIRLPFLGLCSFWSKTLEWWYLNPPNMNLFVARHSLSFVLGYTVFGAHSVRKKILQPENLELHLRVFAVAGFFLTPFVLIFLTMYFFLRYGEELRNRPSFTLAARNWSRSARWRLWEYNELPHMLHERLSKASDAAEKYLSHFQPYSVTLIARFIRFVAGAFVAVLILMALLDEDTLLTSHVVGRSLVWWLGVLGTIVALSRAHIPDERQAFAPAPDLDTLVTLTHHKPDSWVGSENTWEVRDEVAELYEFKATSLLRELAAILVGPFILFFSTASRQSTLAIIQFFQKCTDNVEGVGYVCSFGNLDSALDKLGDPEWGSGIDAESPLDKGKEKDEGAPSAAGIESEGEEEQQQHPHDFEEEVRAATRSSRNGKMEKSLLNFVEHYPTWQPARPGQRLLDNLSRHLNTSSRFGSSNEMGQSQGLFGRNWAQGGLGASTAAPWGSSGNWAMGSSWAQFAERNMQPPIAPWASSLLSVQQSFHEQAVMSKPLVPQRRKRQDGDRSFEMHAL</sequence>
<feature type="transmembrane region" description="Helical" evidence="10">
    <location>
        <begin position="334"/>
        <end position="352"/>
    </location>
</feature>
<dbReference type="KEGG" id="acan:ACA1_164720"/>
<comment type="function">
    <text evidence="10">Phospholipid scramblase involved in autophagy. Cycles between the preautophagosomal structure/phagophore assembly site (PAS) and the cytoplasmic vesicle pool and supplies membrane for the growing autophagosome. Lipid scramblase activity plays a key role in preautophagosomal structure/phagophore assembly by distributing the phospholipids that arrive through ATG2 from the cytoplasmic to the luminal leaflet of the bilayer, thereby driving autophagosomal membrane expansion.</text>
</comment>
<dbReference type="STRING" id="1257118.L8GU30"/>
<evidence type="ECO:0000256" key="7">
    <source>
        <dbReference type="ARBA" id="ARBA00023006"/>
    </source>
</evidence>
<dbReference type="GO" id="GO:0034045">
    <property type="term" value="C:phagophore assembly site membrane"/>
    <property type="evidence" value="ECO:0007669"/>
    <property type="project" value="UniProtKB-SubCell"/>
</dbReference>
<evidence type="ECO:0000313" key="13">
    <source>
        <dbReference type="Proteomes" id="UP000011083"/>
    </source>
</evidence>
<dbReference type="GO" id="GO:0061709">
    <property type="term" value="P:reticulophagy"/>
    <property type="evidence" value="ECO:0007669"/>
    <property type="project" value="TreeGrafter"/>
</dbReference>
<dbReference type="OrthoDB" id="2020634at2759"/>
<feature type="region of interest" description="Disordered" evidence="11">
    <location>
        <begin position="497"/>
        <end position="551"/>
    </location>
</feature>
<feature type="region of interest" description="Disordered" evidence="11">
    <location>
        <begin position="668"/>
        <end position="689"/>
    </location>
</feature>
<comment type="caution">
    <text evidence="10">Lacks conserved residue(s) required for the propagation of feature annotation.</text>
</comment>
<name>L8GU30_ACACF</name>
<evidence type="ECO:0000256" key="6">
    <source>
        <dbReference type="ARBA" id="ARBA00022989"/>
    </source>
</evidence>